<dbReference type="Proteomes" id="UP000602510">
    <property type="component" value="Unassembled WGS sequence"/>
</dbReference>
<feature type="compositionally biased region" description="Low complexity" evidence="1">
    <location>
        <begin position="120"/>
        <end position="135"/>
    </location>
</feature>
<feature type="compositionally biased region" description="Polar residues" evidence="1">
    <location>
        <begin position="292"/>
        <end position="302"/>
    </location>
</feature>
<evidence type="ECO:0000313" key="4">
    <source>
        <dbReference type="Proteomes" id="UP000602510"/>
    </source>
</evidence>
<evidence type="ECO:0000256" key="1">
    <source>
        <dbReference type="SAM" id="MobiDB-lite"/>
    </source>
</evidence>
<gene>
    <name evidence="3" type="ORF">GN244_ATG07844</name>
</gene>
<feature type="compositionally biased region" description="Polar residues" evidence="1">
    <location>
        <begin position="136"/>
        <end position="156"/>
    </location>
</feature>
<evidence type="ECO:0000259" key="2">
    <source>
        <dbReference type="Pfam" id="PF05225"/>
    </source>
</evidence>
<comment type="caution">
    <text evidence="3">The sequence shown here is derived from an EMBL/GenBank/DDBJ whole genome shotgun (WGS) entry which is preliminary data.</text>
</comment>
<feature type="domain" description="HTH psq-type" evidence="2">
    <location>
        <begin position="332"/>
        <end position="367"/>
    </location>
</feature>
<evidence type="ECO:0000313" key="3">
    <source>
        <dbReference type="EMBL" id="KAF4039899.1"/>
    </source>
</evidence>
<dbReference type="SUPFAM" id="SSF46689">
    <property type="entry name" value="Homeodomain-like"/>
    <property type="match status" value="1"/>
</dbReference>
<protein>
    <submittedName>
        <fullName evidence="3">Helix-turn-helix domain-containing protein</fullName>
    </submittedName>
</protein>
<dbReference type="EMBL" id="WSZM01000157">
    <property type="protein sequence ID" value="KAF4039899.1"/>
    <property type="molecule type" value="Genomic_DNA"/>
</dbReference>
<dbReference type="InterPro" id="IPR007889">
    <property type="entry name" value="HTH_Psq"/>
</dbReference>
<dbReference type="Gene3D" id="1.10.10.60">
    <property type="entry name" value="Homeodomain-like"/>
    <property type="match status" value="1"/>
</dbReference>
<feature type="compositionally biased region" description="Basic and acidic residues" evidence="1">
    <location>
        <begin position="158"/>
        <end position="169"/>
    </location>
</feature>
<dbReference type="Pfam" id="PF05225">
    <property type="entry name" value="HTH_psq"/>
    <property type="match status" value="1"/>
</dbReference>
<accession>A0A833TBI8</accession>
<keyword evidence="4" id="KW-1185">Reference proteome</keyword>
<organism evidence="3 4">
    <name type="scientific">Phytophthora infestans</name>
    <name type="common">Potato late blight agent</name>
    <name type="synonym">Botrytis infestans</name>
    <dbReference type="NCBI Taxonomy" id="4787"/>
    <lineage>
        <taxon>Eukaryota</taxon>
        <taxon>Sar</taxon>
        <taxon>Stramenopiles</taxon>
        <taxon>Oomycota</taxon>
        <taxon>Peronosporomycetes</taxon>
        <taxon>Peronosporales</taxon>
        <taxon>Peronosporaceae</taxon>
        <taxon>Phytophthora</taxon>
    </lineage>
</organism>
<reference evidence="3" key="1">
    <citation type="submission" date="2020-04" db="EMBL/GenBank/DDBJ databases">
        <title>Hybrid Assembly of Korean Phytophthora infestans isolates.</title>
        <authorList>
            <person name="Prokchorchik M."/>
            <person name="Lee Y."/>
            <person name="Seo J."/>
            <person name="Cho J.-H."/>
            <person name="Park Y.-E."/>
            <person name="Jang D.-C."/>
            <person name="Im J.-S."/>
            <person name="Choi J.-G."/>
            <person name="Park H.-J."/>
            <person name="Lee G.-B."/>
            <person name="Lee Y.-G."/>
            <person name="Hong S.-Y."/>
            <person name="Cho K."/>
            <person name="Sohn K.H."/>
        </authorList>
    </citation>
    <scope>NUCLEOTIDE SEQUENCE</scope>
    <source>
        <strain evidence="3">KR_1_A1</strain>
    </source>
</reference>
<sequence>MMSRGCAAADVSVRRYLSEADEKEVLRTLKEKQRHQTRITSDDVRQAVRAVASKGGKVLLPTDFPPSGWVLEFKRAHGFVHINSFAFSAAVNSSGKAAAAFRLPDRLEVPLRFTAPDHISSANTSSTYAAANGNSHRNSSTSVAQTSGRSLSSGNASDVEKETSTDRRIFSSSDAAHVVMYSMSPSGPRTPFDSEIQRQTQLRHSFSQRHQRHLQQQQRRGILVNDHRREAARSEPARDLSVDHEEMRSSSQHEDGTSTGSSTCARGGGNGVGDVSSFHRERIRLMHPHNRQAGSDNGSSMDEMQDAAPVASSASDKRGYKLSHTVPTETWEKAIAAVEQQGMSLRAAAKLYGVHFAALHRRVKKRAQSEKTKGTTGYFHPSDEAGIMRVVVARAELGVLMTFDELMRLVEAAALRKLPDISMDSARKLLTRFQSRNEMSIRHIIEDWPPPRPAIDAAIGDQHQPYLGHPGFDFRTKPTGTRGTSTAAAVVTATSKTLFVPPIRLVPSTVNYGYEPTSPGVRLTDTMRAMELETTKMM</sequence>
<dbReference type="AlphaFoldDB" id="A0A833TBI8"/>
<proteinExistence type="predicted"/>
<name>A0A833TBI8_PHYIN</name>
<dbReference type="GO" id="GO:0003677">
    <property type="term" value="F:DNA binding"/>
    <property type="evidence" value="ECO:0007669"/>
    <property type="project" value="InterPro"/>
</dbReference>
<dbReference type="InterPro" id="IPR009057">
    <property type="entry name" value="Homeodomain-like_sf"/>
</dbReference>
<feature type="compositionally biased region" description="Basic and acidic residues" evidence="1">
    <location>
        <begin position="225"/>
        <end position="256"/>
    </location>
</feature>
<feature type="region of interest" description="Disordered" evidence="1">
    <location>
        <begin position="118"/>
        <end position="319"/>
    </location>
</feature>